<dbReference type="Proteomes" id="UP000504882">
    <property type="component" value="Unassembled WGS sequence"/>
</dbReference>
<feature type="region of interest" description="Disordered" evidence="1">
    <location>
        <begin position="58"/>
        <end position="106"/>
    </location>
</feature>
<dbReference type="InterPro" id="IPR021136">
    <property type="entry name" value="Flagellar_hook_control-like_C"/>
</dbReference>
<name>A0ABY2E830_9MICO</name>
<dbReference type="Pfam" id="PF02120">
    <property type="entry name" value="Flg_hook"/>
    <property type="match status" value="1"/>
</dbReference>
<protein>
    <recommendedName>
        <fullName evidence="2">Flagellar hook-length control protein-like C-terminal domain-containing protein</fullName>
    </recommendedName>
</protein>
<dbReference type="Gene3D" id="3.30.750.140">
    <property type="match status" value="1"/>
</dbReference>
<evidence type="ECO:0000259" key="2">
    <source>
        <dbReference type="Pfam" id="PF02120"/>
    </source>
</evidence>
<feature type="domain" description="Flagellar hook-length control protein-like C-terminal" evidence="2">
    <location>
        <begin position="126"/>
        <end position="188"/>
    </location>
</feature>
<evidence type="ECO:0000313" key="4">
    <source>
        <dbReference type="Proteomes" id="UP000504882"/>
    </source>
</evidence>
<dbReference type="InterPro" id="IPR038610">
    <property type="entry name" value="FliK-like_C_sf"/>
</dbReference>
<proteinExistence type="predicted"/>
<gene>
    <name evidence="3" type="ORF">EXU48_00005</name>
</gene>
<keyword evidence="4" id="KW-1185">Reference proteome</keyword>
<reference evidence="3 4" key="1">
    <citation type="submission" date="2019-03" db="EMBL/GenBank/DDBJ databases">
        <title>Genomic features of bacteria from cold environments.</title>
        <authorList>
            <person name="Shen L."/>
        </authorList>
    </citation>
    <scope>NUCLEOTIDE SEQUENCE [LARGE SCALE GENOMIC DNA]</scope>
    <source>
        <strain evidence="4">T3246-1</strain>
    </source>
</reference>
<evidence type="ECO:0000256" key="1">
    <source>
        <dbReference type="SAM" id="MobiDB-lite"/>
    </source>
</evidence>
<feature type="compositionally biased region" description="Basic and acidic residues" evidence="1">
    <location>
        <begin position="223"/>
        <end position="241"/>
    </location>
</feature>
<comment type="caution">
    <text evidence="3">The sequence shown here is derived from an EMBL/GenBank/DDBJ whole genome shotgun (WGS) entry which is preliminary data.</text>
</comment>
<dbReference type="EMBL" id="SMNA01000001">
    <property type="protein sequence ID" value="TDE98642.1"/>
    <property type="molecule type" value="Genomic_DNA"/>
</dbReference>
<feature type="compositionally biased region" description="Low complexity" evidence="1">
    <location>
        <begin position="73"/>
        <end position="102"/>
    </location>
</feature>
<organism evidence="3 4">
    <name type="scientific">Occultella glacieicola</name>
    <dbReference type="NCBI Taxonomy" id="2518684"/>
    <lineage>
        <taxon>Bacteria</taxon>
        <taxon>Bacillati</taxon>
        <taxon>Actinomycetota</taxon>
        <taxon>Actinomycetes</taxon>
        <taxon>Micrococcales</taxon>
        <taxon>Ruaniaceae</taxon>
        <taxon>Occultella</taxon>
    </lineage>
</organism>
<sequence length="263" mass="25669">MAGTAGMADMAGTAGMAGMADPVDVVAPTGATARASAPTAGGFGLPSATQAAAAATGAFADGTGPAPTPGPTADPGTAPALVTPLTAPAPHVPVTTTAHPAVGPSTTPWPAAAQLLDGLLTLRSTPAGQHTLTINIAPDHLGPIAVRAHITAEGIRIELQTPDAGREALRAILPDLRRDLAAGGLNATLDLDAGPRDHPGDGARAGADPDDAQRGGRGPGEAPAHRAEHPANSAERADRALHRPGVGRATGRPGGGAALDVLL</sequence>
<dbReference type="CDD" id="cd17470">
    <property type="entry name" value="T3SS_Flik_C"/>
    <property type="match status" value="1"/>
</dbReference>
<evidence type="ECO:0000313" key="3">
    <source>
        <dbReference type="EMBL" id="TDE98642.1"/>
    </source>
</evidence>
<accession>A0ABY2E830</accession>
<feature type="region of interest" description="Disordered" evidence="1">
    <location>
        <begin position="187"/>
        <end position="263"/>
    </location>
</feature>